<dbReference type="InterPro" id="IPR003599">
    <property type="entry name" value="Ig_sub"/>
</dbReference>
<keyword evidence="5" id="KW-1114">Inhibition of host interferon signaling pathway by virus</keyword>
<sequence>MKRLFIKTYLYVIGVFFLSFSNSVTGLPCTVQDAENVTVYIGWPHEVSCYDLLFDIIDDVDEVESDYEINFKIWNSDNGQLLKNETTSYEDYYYQLVEFGSLLVDIKSGENYNYDIQIHIPSQSKCYTKNVHLKPISFQQITCEMYITRNANMRFAAAEIGTTKQFSCKGLVSVDSLQNATVTWQRNCSSLPSQGVTVKHNTLNIESVGYEHAGIYTCSVRYRGMTDYILYNRVCVVPRPSTSQHKVTCEKNVYDVTDNQVLTVKCALRLGIGKASASDFNVDWSKAEGVGKKEWRLCSKPNELSSPNRNGIICTFEQFSQNSDTCFLHVATEKEKEIRNDIRNIIIFFKNVSASDYGVYELKATSNTETVSDFIASFSLRRNKIAGLLSTAHITVVVIGILAFLTLLLSFCVWKSLEIRVYYKRYFAACAQDDKLYGAVLSYYYSNELDKFAKEDVGKYVQTTGHVLTELGYKIYDDHKDGLAEVRLESFQRCIDASHRVIIILTSTYIKDDWNRRNLQQALQSVIESRTRIILIFSEGVREYVNQHSKSDDTCRLIKETARLNYIIVWSKRKKFEAKMFRLMLEDAMPKLSSQKQLRPTNAKANHRTRNNQQKFGVSSTISKNCRHDAGLTTVETDSTMVEAGTDRSVFPIDERTTTECGQRNVFGENHV</sequence>
<evidence type="ECO:0000256" key="15">
    <source>
        <dbReference type="SAM" id="Phobius"/>
    </source>
</evidence>
<evidence type="ECO:0000256" key="3">
    <source>
        <dbReference type="ARBA" id="ARBA00022632"/>
    </source>
</evidence>
<keyword evidence="2" id="KW-0244">Early protein</keyword>
<evidence type="ECO:0000256" key="4">
    <source>
        <dbReference type="ARBA" id="ARBA00022801"/>
    </source>
</evidence>
<name>A0ABP0FWB0_CLALP</name>
<evidence type="ECO:0000256" key="9">
    <source>
        <dbReference type="ARBA" id="ARBA00023258"/>
    </source>
</evidence>
<keyword evidence="9" id="KW-0945">Host-virus interaction</keyword>
<evidence type="ECO:0000256" key="11">
    <source>
        <dbReference type="ARBA" id="ARBA00038761"/>
    </source>
</evidence>
<keyword evidence="6" id="KW-0520">NAD</keyword>
<keyword evidence="9" id="KW-0922">Interferon antiviral system evasion</keyword>
<feature type="transmembrane region" description="Helical" evidence="15">
    <location>
        <begin position="392"/>
        <end position="414"/>
    </location>
</feature>
<organism evidence="19 20">
    <name type="scientific">Clavelina lepadiformis</name>
    <name type="common">Light-bulb sea squirt</name>
    <name type="synonym">Ascidia lepadiformis</name>
    <dbReference type="NCBI Taxonomy" id="159417"/>
    <lineage>
        <taxon>Eukaryota</taxon>
        <taxon>Metazoa</taxon>
        <taxon>Chordata</taxon>
        <taxon>Tunicata</taxon>
        <taxon>Ascidiacea</taxon>
        <taxon>Aplousobranchia</taxon>
        <taxon>Clavelinidae</taxon>
        <taxon>Clavelina</taxon>
    </lineage>
</organism>
<comment type="caution">
    <text evidence="19">The sequence shown here is derived from an EMBL/GenBank/DDBJ whole genome shotgun (WGS) entry which is preliminary data.</text>
</comment>
<evidence type="ECO:0000256" key="7">
    <source>
        <dbReference type="ARBA" id="ARBA00023157"/>
    </source>
</evidence>
<feature type="region of interest" description="Disordered" evidence="14">
    <location>
        <begin position="594"/>
        <end position="618"/>
    </location>
</feature>
<comment type="subunit">
    <text evidence="11">Interacts with host IFNA1.</text>
</comment>
<dbReference type="SMART" id="SM00409">
    <property type="entry name" value="IG"/>
    <property type="match status" value="2"/>
</dbReference>
<evidence type="ECO:0000256" key="2">
    <source>
        <dbReference type="ARBA" id="ARBA00022518"/>
    </source>
</evidence>
<keyword evidence="16" id="KW-0732">Signal</keyword>
<dbReference type="Gene3D" id="3.40.50.10140">
    <property type="entry name" value="Toll/interleukin-1 receptor homology (TIR) domain"/>
    <property type="match status" value="1"/>
</dbReference>
<dbReference type="PANTHER" id="PTHR11890:SF44">
    <property type="entry name" value="X-LINKED INTERLEUKIN-1 RECEPTOR ACCESSORY PROTEIN-LIKE 2"/>
    <property type="match status" value="1"/>
</dbReference>
<reference evidence="19 20" key="1">
    <citation type="submission" date="2024-02" db="EMBL/GenBank/DDBJ databases">
        <authorList>
            <person name="Daric V."/>
            <person name="Darras S."/>
        </authorList>
    </citation>
    <scope>NUCLEOTIDE SEQUENCE [LARGE SCALE GENOMIC DNA]</scope>
</reference>
<dbReference type="PROSITE" id="PS50104">
    <property type="entry name" value="TIR"/>
    <property type="match status" value="1"/>
</dbReference>
<keyword evidence="4" id="KW-0378">Hydrolase</keyword>
<evidence type="ECO:0000256" key="13">
    <source>
        <dbReference type="ARBA" id="ARBA00045444"/>
    </source>
</evidence>
<feature type="compositionally biased region" description="Polar residues" evidence="14">
    <location>
        <begin position="594"/>
        <end position="604"/>
    </location>
</feature>
<dbReference type="Proteomes" id="UP001642483">
    <property type="component" value="Unassembled WGS sequence"/>
</dbReference>
<evidence type="ECO:0000256" key="8">
    <source>
        <dbReference type="ARBA" id="ARBA00023180"/>
    </source>
</evidence>
<comment type="function">
    <text evidence="13">Counteracts the antiviral effects of host IFN-alpha/beta and key IFN-inducible proteins involved in viral RNA degradation suxh as host OAS1. Acts as a soluble IFN-alpha receptor and thus inhibits the interaction between host IFN-alpha and its receptor.</text>
</comment>
<gene>
    <name evidence="19" type="ORF">CVLEPA_LOCUS14904</name>
</gene>
<evidence type="ECO:0000256" key="16">
    <source>
        <dbReference type="SAM" id="SignalP"/>
    </source>
</evidence>
<protein>
    <recommendedName>
        <fullName evidence="12">Soluble interferon alpha/beta receptor OPG204</fullName>
    </recommendedName>
</protein>
<keyword evidence="15" id="KW-0472">Membrane</keyword>
<dbReference type="InterPro" id="IPR000157">
    <property type="entry name" value="TIR_dom"/>
</dbReference>
<dbReference type="PANTHER" id="PTHR11890">
    <property type="entry name" value="INTERLEUKIN-1 RECEPTOR FAMILY MEMBER"/>
    <property type="match status" value="1"/>
</dbReference>
<evidence type="ECO:0000256" key="14">
    <source>
        <dbReference type="SAM" id="MobiDB-lite"/>
    </source>
</evidence>
<evidence type="ECO:0000256" key="6">
    <source>
        <dbReference type="ARBA" id="ARBA00023027"/>
    </source>
</evidence>
<proteinExistence type="inferred from homology"/>
<dbReference type="InterPro" id="IPR015621">
    <property type="entry name" value="IL-1_rcpt_fam"/>
</dbReference>
<dbReference type="Pfam" id="PF00047">
    <property type="entry name" value="ig"/>
    <property type="match status" value="1"/>
</dbReference>
<dbReference type="PROSITE" id="PS50835">
    <property type="entry name" value="IG_LIKE"/>
    <property type="match status" value="1"/>
</dbReference>
<evidence type="ECO:0000256" key="5">
    <source>
        <dbReference type="ARBA" id="ARBA00022830"/>
    </source>
</evidence>
<evidence type="ECO:0000259" key="17">
    <source>
        <dbReference type="PROSITE" id="PS50104"/>
    </source>
</evidence>
<accession>A0ABP0FWB0</accession>
<evidence type="ECO:0000313" key="19">
    <source>
        <dbReference type="EMBL" id="CAK8683886.1"/>
    </source>
</evidence>
<feature type="signal peptide" evidence="16">
    <location>
        <begin position="1"/>
        <end position="26"/>
    </location>
</feature>
<dbReference type="InterPro" id="IPR013783">
    <property type="entry name" value="Ig-like_fold"/>
</dbReference>
<evidence type="ECO:0000259" key="18">
    <source>
        <dbReference type="PROSITE" id="PS50835"/>
    </source>
</evidence>
<keyword evidence="20" id="KW-1185">Reference proteome</keyword>
<dbReference type="InterPro" id="IPR036179">
    <property type="entry name" value="Ig-like_dom_sf"/>
</dbReference>
<feature type="domain" description="Ig-like" evidence="18">
    <location>
        <begin position="135"/>
        <end position="220"/>
    </location>
</feature>
<evidence type="ECO:0000256" key="12">
    <source>
        <dbReference type="ARBA" id="ARBA00041012"/>
    </source>
</evidence>
<keyword evidence="15" id="KW-1133">Transmembrane helix</keyword>
<evidence type="ECO:0000256" key="1">
    <source>
        <dbReference type="ARBA" id="ARBA00009752"/>
    </source>
</evidence>
<feature type="chain" id="PRO_5045123266" description="Soluble interferon alpha/beta receptor OPG204" evidence="16">
    <location>
        <begin position="27"/>
        <end position="672"/>
    </location>
</feature>
<keyword evidence="10" id="KW-0393">Immunoglobulin domain</keyword>
<keyword evidence="15" id="KW-0812">Transmembrane</keyword>
<evidence type="ECO:0000256" key="10">
    <source>
        <dbReference type="ARBA" id="ARBA00023319"/>
    </source>
</evidence>
<keyword evidence="3" id="KW-1090">Inhibition of host innate immune response by virus</keyword>
<dbReference type="InterPro" id="IPR007110">
    <property type="entry name" value="Ig-like_dom"/>
</dbReference>
<dbReference type="EMBL" id="CAWYQH010000097">
    <property type="protein sequence ID" value="CAK8683886.1"/>
    <property type="molecule type" value="Genomic_DNA"/>
</dbReference>
<dbReference type="InterPro" id="IPR013151">
    <property type="entry name" value="Immunoglobulin_dom"/>
</dbReference>
<feature type="domain" description="TIR" evidence="17">
    <location>
        <begin position="435"/>
        <end position="568"/>
    </location>
</feature>
<evidence type="ECO:0000313" key="20">
    <source>
        <dbReference type="Proteomes" id="UP001642483"/>
    </source>
</evidence>
<comment type="similarity">
    <text evidence="1">Belongs to the interleukin-1 receptor family.</text>
</comment>
<keyword evidence="8" id="KW-0325">Glycoprotein</keyword>
<dbReference type="InterPro" id="IPR035897">
    <property type="entry name" value="Toll_tir_struct_dom_sf"/>
</dbReference>
<keyword evidence="9" id="KW-0899">Viral immunoevasion</keyword>
<dbReference type="Pfam" id="PF01582">
    <property type="entry name" value="TIR"/>
    <property type="match status" value="1"/>
</dbReference>
<dbReference type="SUPFAM" id="SSF48726">
    <property type="entry name" value="Immunoglobulin"/>
    <property type="match status" value="1"/>
</dbReference>
<dbReference type="Gene3D" id="2.60.40.10">
    <property type="entry name" value="Immunoglobulins"/>
    <property type="match status" value="1"/>
</dbReference>
<dbReference type="SUPFAM" id="SSF52200">
    <property type="entry name" value="Toll/Interleukin receptor TIR domain"/>
    <property type="match status" value="1"/>
</dbReference>
<keyword evidence="7" id="KW-1015">Disulfide bond</keyword>
<dbReference type="CDD" id="cd00096">
    <property type="entry name" value="Ig"/>
    <property type="match status" value="1"/>
</dbReference>